<dbReference type="SUPFAM" id="SSF103032">
    <property type="entry name" value="Hypothetical protein YwqG"/>
    <property type="match status" value="1"/>
</dbReference>
<dbReference type="EMBL" id="JABBJJ010000441">
    <property type="protein sequence ID" value="NMO22580.1"/>
    <property type="molecule type" value="Genomic_DNA"/>
</dbReference>
<feature type="transmembrane region" description="Helical" evidence="1">
    <location>
        <begin position="29"/>
        <end position="48"/>
    </location>
</feature>
<reference evidence="2 3" key="1">
    <citation type="submission" date="2020-04" db="EMBL/GenBank/DDBJ databases">
        <title>Draft genome of Pyxidicoccus fallax type strain.</title>
        <authorList>
            <person name="Whitworth D.E."/>
        </authorList>
    </citation>
    <scope>NUCLEOTIDE SEQUENCE [LARGE SCALE GENOMIC DNA]</scope>
    <source>
        <strain evidence="2 3">DSM 14698</strain>
    </source>
</reference>
<keyword evidence="1" id="KW-0812">Transmembrane</keyword>
<dbReference type="Gene3D" id="2.30.320.10">
    <property type="entry name" value="YwqG-like"/>
    <property type="match status" value="1"/>
</dbReference>
<organism evidence="2 3">
    <name type="scientific">Pyxidicoccus fallax</name>
    <dbReference type="NCBI Taxonomy" id="394095"/>
    <lineage>
        <taxon>Bacteria</taxon>
        <taxon>Pseudomonadati</taxon>
        <taxon>Myxococcota</taxon>
        <taxon>Myxococcia</taxon>
        <taxon>Myxococcales</taxon>
        <taxon>Cystobacterineae</taxon>
        <taxon>Myxococcaceae</taxon>
        <taxon>Pyxidicoccus</taxon>
    </lineage>
</organism>
<gene>
    <name evidence="2" type="ORF">HG543_48150</name>
</gene>
<sequence length="307" mass="33374">MKNFRVTLIALIVWTAASGALVVLLPLERAMPFLLLGLCLIPVAVFAIERLRDMTLTARPDTTPAPPVPPEALTEEHLRRVFGEGGVTPAWVPRLGPAPAPVDALERLGGPPAFLAPVEWPRCQRCGTQLTFVTQLAVGPVRPLRYREEGLLYVFLCQRVESEKEDSGCLCQDVDSGAERCFVQTRPSGPLAITVDSSGPRLARGRAVESWETAPSVRMPSGVGTPEQYSLSAAVSDRLEFQVGGFAEWIQGDETPGPCACGAPRELVLQFDEFEEDLNLGGAGRAYVYACSARHAPDAFWLFWQTA</sequence>
<proteinExistence type="predicted"/>
<evidence type="ECO:0000313" key="2">
    <source>
        <dbReference type="EMBL" id="NMO22580.1"/>
    </source>
</evidence>
<dbReference type="RefSeq" id="WP_169351710.1">
    <property type="nucleotide sequence ID" value="NZ_JABBJJ010000441.1"/>
</dbReference>
<dbReference type="InterPro" id="IPR035948">
    <property type="entry name" value="YwqG-like_sf"/>
</dbReference>
<evidence type="ECO:0000256" key="1">
    <source>
        <dbReference type="SAM" id="Phobius"/>
    </source>
</evidence>
<dbReference type="AlphaFoldDB" id="A0A848LYA2"/>
<keyword evidence="1" id="KW-0472">Membrane</keyword>
<name>A0A848LYA2_9BACT</name>
<dbReference type="InterPro" id="IPR015315">
    <property type="entry name" value="DUF1963"/>
</dbReference>
<protein>
    <submittedName>
        <fullName evidence="2">DUF1963 domain-containing protein</fullName>
    </submittedName>
</protein>
<comment type="caution">
    <text evidence="2">The sequence shown here is derived from an EMBL/GenBank/DDBJ whole genome shotgun (WGS) entry which is preliminary data.</text>
</comment>
<accession>A0A848LYA2</accession>
<dbReference type="Proteomes" id="UP000518300">
    <property type="component" value="Unassembled WGS sequence"/>
</dbReference>
<keyword evidence="3" id="KW-1185">Reference proteome</keyword>
<keyword evidence="1" id="KW-1133">Transmembrane helix</keyword>
<evidence type="ECO:0000313" key="3">
    <source>
        <dbReference type="Proteomes" id="UP000518300"/>
    </source>
</evidence>
<dbReference type="Pfam" id="PF09234">
    <property type="entry name" value="DUF1963"/>
    <property type="match status" value="1"/>
</dbReference>